<reference evidence="2 3" key="1">
    <citation type="journal article" date="2015" name="Genome Biol. Evol.">
        <title>Comparative Genomics of a Bacterivorous Green Alga Reveals Evolutionary Causalities and Consequences of Phago-Mixotrophic Mode of Nutrition.</title>
        <authorList>
            <person name="Burns J.A."/>
            <person name="Paasch A."/>
            <person name="Narechania A."/>
            <person name="Kim E."/>
        </authorList>
    </citation>
    <scope>NUCLEOTIDE SEQUENCE [LARGE SCALE GENOMIC DNA]</scope>
    <source>
        <strain evidence="2 3">PLY_AMNH</strain>
    </source>
</reference>
<organism evidence="2 3">
    <name type="scientific">Cymbomonas tetramitiformis</name>
    <dbReference type="NCBI Taxonomy" id="36881"/>
    <lineage>
        <taxon>Eukaryota</taxon>
        <taxon>Viridiplantae</taxon>
        <taxon>Chlorophyta</taxon>
        <taxon>Pyramimonadophyceae</taxon>
        <taxon>Pyramimonadales</taxon>
        <taxon>Pyramimonadaceae</taxon>
        <taxon>Cymbomonas</taxon>
    </lineage>
</organism>
<dbReference type="EMBL" id="LGRX02035050">
    <property type="protein sequence ID" value="KAK3236402.1"/>
    <property type="molecule type" value="Genomic_DNA"/>
</dbReference>
<accession>A0AAE0BH66</accession>
<keyword evidence="3" id="KW-1185">Reference proteome</keyword>
<feature type="region of interest" description="Disordered" evidence="1">
    <location>
        <begin position="172"/>
        <end position="194"/>
    </location>
</feature>
<protein>
    <submittedName>
        <fullName evidence="2">Uncharacterized protein</fullName>
    </submittedName>
</protein>
<evidence type="ECO:0000256" key="1">
    <source>
        <dbReference type="SAM" id="MobiDB-lite"/>
    </source>
</evidence>
<dbReference type="AlphaFoldDB" id="A0AAE0BH66"/>
<name>A0AAE0BH66_9CHLO</name>
<sequence>MPSGRMLLSPTPQIGSSWLSMWGNRGFLGSFWGGVGAGGGNWYAFIHHKLQRVLFDVAKFAFPLASALDDDFAGYLTCLPNQCPDVTVLDAEGPGRHVIFYVAMANGGGSLWGSYDGPGGGSEESGGEQGGYLWEGAPTSADTFWRGDVQWAWACGGRVPIDDTTGGRRYREEDVAEQEEMDEGKGMGEDEEGEVPLGCSMRWREGVLARGGWGRWVELRERFWGGTRNGGLRFGGESERCDQGEPVGSLLEAPTQGPGILCAQGEGASGGAGLGNQAASTQNLSVDDILAEMDEALSPSLERVVCTQERERDLGGVAEVMERLAILGHGGMDEGRRGLLGGGAAFDHRQTGG</sequence>
<gene>
    <name evidence="2" type="ORF">CYMTET_53456</name>
</gene>
<dbReference type="Proteomes" id="UP001190700">
    <property type="component" value="Unassembled WGS sequence"/>
</dbReference>
<proteinExistence type="predicted"/>
<evidence type="ECO:0000313" key="2">
    <source>
        <dbReference type="EMBL" id="KAK3236402.1"/>
    </source>
</evidence>
<comment type="caution">
    <text evidence="2">The sequence shown here is derived from an EMBL/GenBank/DDBJ whole genome shotgun (WGS) entry which is preliminary data.</text>
</comment>
<evidence type="ECO:0000313" key="3">
    <source>
        <dbReference type="Proteomes" id="UP001190700"/>
    </source>
</evidence>